<evidence type="ECO:0000256" key="5">
    <source>
        <dbReference type="ARBA" id="ARBA00023136"/>
    </source>
</evidence>
<comment type="similarity">
    <text evidence="6">Belongs to the major facilitator superfamily. Phosphate:H(+) symporter (TC 2.A.1.9) family.</text>
</comment>
<evidence type="ECO:0000256" key="4">
    <source>
        <dbReference type="ARBA" id="ARBA00022989"/>
    </source>
</evidence>
<dbReference type="GO" id="GO:0016020">
    <property type="term" value="C:membrane"/>
    <property type="evidence" value="ECO:0007669"/>
    <property type="project" value="UniProtKB-SubCell"/>
</dbReference>
<dbReference type="InterPro" id="IPR020846">
    <property type="entry name" value="MFS_dom"/>
</dbReference>
<proteinExistence type="inferred from homology"/>
<evidence type="ECO:0000256" key="3">
    <source>
        <dbReference type="ARBA" id="ARBA00022692"/>
    </source>
</evidence>
<dbReference type="Proteomes" id="UP001604277">
    <property type="component" value="Unassembled WGS sequence"/>
</dbReference>
<dbReference type="SUPFAM" id="SSF103473">
    <property type="entry name" value="MFS general substrate transporter"/>
    <property type="match status" value="1"/>
</dbReference>
<dbReference type="PANTHER" id="PTHR48020:SF12">
    <property type="entry name" value="PROTON MYO-INOSITOL COTRANSPORTER"/>
    <property type="match status" value="1"/>
</dbReference>
<keyword evidence="5" id="KW-0472">Membrane</keyword>
<feature type="domain" description="Major facilitator superfamily (MFS) profile" evidence="7">
    <location>
        <begin position="1"/>
        <end position="140"/>
    </location>
</feature>
<evidence type="ECO:0000256" key="2">
    <source>
        <dbReference type="ARBA" id="ARBA00022448"/>
    </source>
</evidence>
<protein>
    <submittedName>
        <fullName evidence="8">MFS domain-containing protein</fullName>
    </submittedName>
</protein>
<dbReference type="Gene3D" id="1.20.1250.20">
    <property type="entry name" value="MFS general substrate transporter like domains"/>
    <property type="match status" value="1"/>
</dbReference>
<dbReference type="AlphaFoldDB" id="A0ABD1W5W1"/>
<evidence type="ECO:0000259" key="7">
    <source>
        <dbReference type="PROSITE" id="PS50850"/>
    </source>
</evidence>
<dbReference type="EMBL" id="JBFOLJ010000004">
    <property type="protein sequence ID" value="KAL2545036.1"/>
    <property type="molecule type" value="Genomic_DNA"/>
</dbReference>
<dbReference type="PANTHER" id="PTHR48020">
    <property type="entry name" value="PROTON MYO-INOSITOL COTRANSPORTER"/>
    <property type="match status" value="1"/>
</dbReference>
<dbReference type="InterPro" id="IPR050814">
    <property type="entry name" value="Myo-inositol_Transporter"/>
</dbReference>
<evidence type="ECO:0000313" key="8">
    <source>
        <dbReference type="EMBL" id="KAL2545036.1"/>
    </source>
</evidence>
<dbReference type="PROSITE" id="PS50850">
    <property type="entry name" value="MFS"/>
    <property type="match status" value="1"/>
</dbReference>
<reference evidence="9" key="1">
    <citation type="submission" date="2024-07" db="EMBL/GenBank/DDBJ databases">
        <title>Two chromosome-level genome assemblies of Korean endemic species Abeliophyllum distichum and Forsythia ovata (Oleaceae).</title>
        <authorList>
            <person name="Jang H."/>
        </authorList>
    </citation>
    <scope>NUCLEOTIDE SEQUENCE [LARGE SCALE GENOMIC DNA]</scope>
</reference>
<keyword evidence="2" id="KW-0813">Transport</keyword>
<keyword evidence="4" id="KW-1133">Transmembrane helix</keyword>
<evidence type="ECO:0000256" key="6">
    <source>
        <dbReference type="ARBA" id="ARBA00044504"/>
    </source>
</evidence>
<evidence type="ECO:0000313" key="9">
    <source>
        <dbReference type="Proteomes" id="UP001604277"/>
    </source>
</evidence>
<name>A0ABD1W5W1_9LAMI</name>
<dbReference type="InterPro" id="IPR005828">
    <property type="entry name" value="MFS_sugar_transport-like"/>
</dbReference>
<keyword evidence="3" id="KW-0812">Transmembrane</keyword>
<dbReference type="InterPro" id="IPR036259">
    <property type="entry name" value="MFS_trans_sf"/>
</dbReference>
<comment type="caution">
    <text evidence="8">The sequence shown here is derived from an EMBL/GenBank/DDBJ whole genome shotgun (WGS) entry which is preliminary data.</text>
</comment>
<organism evidence="8 9">
    <name type="scientific">Forsythia ovata</name>
    <dbReference type="NCBI Taxonomy" id="205694"/>
    <lineage>
        <taxon>Eukaryota</taxon>
        <taxon>Viridiplantae</taxon>
        <taxon>Streptophyta</taxon>
        <taxon>Embryophyta</taxon>
        <taxon>Tracheophyta</taxon>
        <taxon>Spermatophyta</taxon>
        <taxon>Magnoliopsida</taxon>
        <taxon>eudicotyledons</taxon>
        <taxon>Gunneridae</taxon>
        <taxon>Pentapetalae</taxon>
        <taxon>asterids</taxon>
        <taxon>lamiids</taxon>
        <taxon>Lamiales</taxon>
        <taxon>Oleaceae</taxon>
        <taxon>Forsythieae</taxon>
        <taxon>Forsythia</taxon>
    </lineage>
</organism>
<comment type="subcellular location">
    <subcellularLocation>
        <location evidence="1">Membrane</location>
        <topology evidence="1">Multi-pass membrane protein</topology>
    </subcellularLocation>
</comment>
<sequence length="140" mass="15245">MALVGAIIGVALGGWINDFYGHKRATLSADFVFALGSVVMAAAPNPYVFIFGRFLVGLEVGVASLTDPVAEASPSEIRRGLFTRLNVNEQTSHSQIMSTYDATLRSDFEEQSNLDSRNESGYTECVLGQSYSMQPEKQEL</sequence>
<gene>
    <name evidence="8" type="ORF">Fot_14269</name>
</gene>
<keyword evidence="9" id="KW-1185">Reference proteome</keyword>
<accession>A0ABD1W5W1</accession>
<dbReference type="Pfam" id="PF00083">
    <property type="entry name" value="Sugar_tr"/>
    <property type="match status" value="1"/>
</dbReference>
<evidence type="ECO:0000256" key="1">
    <source>
        <dbReference type="ARBA" id="ARBA00004141"/>
    </source>
</evidence>